<feature type="compositionally biased region" description="Polar residues" evidence="3">
    <location>
        <begin position="1"/>
        <end position="18"/>
    </location>
</feature>
<evidence type="ECO:0000256" key="1">
    <source>
        <dbReference type="ARBA" id="ARBA00022737"/>
    </source>
</evidence>
<evidence type="ECO:0000313" key="4">
    <source>
        <dbReference type="EMBL" id="CAE2342020.1"/>
    </source>
</evidence>
<accession>A0A7S4PR49</accession>
<feature type="region of interest" description="Disordered" evidence="3">
    <location>
        <begin position="378"/>
        <end position="414"/>
    </location>
</feature>
<feature type="region of interest" description="Disordered" evidence="3">
    <location>
        <begin position="439"/>
        <end position="511"/>
    </location>
</feature>
<organism evidence="4">
    <name type="scientific">Guillardia theta</name>
    <name type="common">Cryptophyte</name>
    <name type="synonym">Cryptomonas phi</name>
    <dbReference type="NCBI Taxonomy" id="55529"/>
    <lineage>
        <taxon>Eukaryota</taxon>
        <taxon>Cryptophyceae</taxon>
        <taxon>Pyrenomonadales</taxon>
        <taxon>Geminigeraceae</taxon>
        <taxon>Guillardia</taxon>
    </lineage>
</organism>
<feature type="compositionally biased region" description="Basic and acidic residues" evidence="3">
    <location>
        <begin position="21"/>
        <end position="35"/>
    </location>
</feature>
<feature type="compositionally biased region" description="Basic and acidic residues" evidence="3">
    <location>
        <begin position="43"/>
        <end position="54"/>
    </location>
</feature>
<feature type="compositionally biased region" description="Basic and acidic residues" evidence="3">
    <location>
        <begin position="604"/>
        <end position="624"/>
    </location>
</feature>
<reference evidence="4" key="1">
    <citation type="submission" date="2021-01" db="EMBL/GenBank/DDBJ databases">
        <authorList>
            <person name="Corre E."/>
            <person name="Pelletier E."/>
            <person name="Niang G."/>
            <person name="Scheremetjew M."/>
            <person name="Finn R."/>
            <person name="Kale V."/>
            <person name="Holt S."/>
            <person name="Cochrane G."/>
            <person name="Meng A."/>
            <person name="Brown T."/>
            <person name="Cohen L."/>
        </authorList>
    </citation>
    <scope>NUCLEOTIDE SEQUENCE</scope>
    <source>
        <strain evidence="4">CCMP 2712</strain>
    </source>
</reference>
<dbReference type="PANTHER" id="PTHR43215:SF14">
    <property type="entry name" value="RADIAL SPOKE HEAD 1 HOMOLOG"/>
    <property type="match status" value="1"/>
</dbReference>
<sequence>MIQTQQLSVERPRSTSGFSEILHEQKTDTKRRDRPFTAGAPLAKKEEIEQRRVMSAEPQLGSRRGARASTDGWELGGQENLAELESALRSSRKREAKLEKELELNKELEVLVWDGKKAEQLLANQTIAKMKERLKSAKTLLLDLAGQLQDLKDDNVRLQGKISAADKLTKQKLKQFLQHSNEVIAGLLTLVEKVPASSKRTGSGQDRKDADEVAREQQLLLQQIRQSSHAIGDLSESMLGERKELPSDESDDESLGEDAFTTSRLVRTVELIALQLSPAGRVELLEVMRDLFQRFHLVKMEMDALLQTHEEFRQQTDASIRQLMMERSVLRGVIADLMRKDHTGGVPLDPDLIEAEGLASRSDVALVQAQLEVEAIERLEREEEENEDEDEEEGLTSEDAEEEENQGHSLTQTTKELTGNIAFSPSAWKDDFLTSSSDSLRLEEGPSAAQVGPGGVYMPGEWQGEESKEEEEEKNASSVRELKNDDGTWFMGDVRSGRPHGHGSETYPDGSSYEGQFHTGHRDGHGAYYFPDGSVLEGQWKDGLQHGVGIMRSARTRDEPVLVSSSNGVVESFLPLHAGRDTAALDELQVQVLEALDIVASKVAEARSRNEEERSEQAERNDVE</sequence>
<dbReference type="PANTHER" id="PTHR43215">
    <property type="entry name" value="RADIAL SPOKE HEAD 1 HOMOLOG"/>
    <property type="match status" value="1"/>
</dbReference>
<feature type="region of interest" description="Disordered" evidence="3">
    <location>
        <begin position="232"/>
        <end position="257"/>
    </location>
</feature>
<protein>
    <submittedName>
        <fullName evidence="4">Uncharacterized protein</fullName>
    </submittedName>
</protein>
<feature type="coiled-coil region" evidence="2">
    <location>
        <begin position="134"/>
        <end position="168"/>
    </location>
</feature>
<keyword evidence="2" id="KW-0175">Coiled coil</keyword>
<dbReference type="Pfam" id="PF02493">
    <property type="entry name" value="MORN"/>
    <property type="match status" value="3"/>
</dbReference>
<evidence type="ECO:0000256" key="3">
    <source>
        <dbReference type="SAM" id="MobiDB-lite"/>
    </source>
</evidence>
<gene>
    <name evidence="4" type="ORF">GTHE00462_LOCUS40016</name>
</gene>
<dbReference type="SMART" id="SM00698">
    <property type="entry name" value="MORN"/>
    <property type="match status" value="3"/>
</dbReference>
<name>A0A7S4PR49_GUITH</name>
<feature type="region of interest" description="Disordered" evidence="3">
    <location>
        <begin position="1"/>
        <end position="73"/>
    </location>
</feature>
<dbReference type="SUPFAM" id="SSF82185">
    <property type="entry name" value="Histone H3 K4-specific methyltransferase SET7/9 N-terminal domain"/>
    <property type="match status" value="1"/>
</dbReference>
<evidence type="ECO:0000256" key="2">
    <source>
        <dbReference type="SAM" id="Coils"/>
    </source>
</evidence>
<dbReference type="EMBL" id="HBKN01051317">
    <property type="protein sequence ID" value="CAE2342020.1"/>
    <property type="molecule type" value="Transcribed_RNA"/>
</dbReference>
<proteinExistence type="predicted"/>
<dbReference type="Gene3D" id="2.20.110.10">
    <property type="entry name" value="Histone H3 K4-specific methyltransferase SET7/9 N-terminal domain"/>
    <property type="match status" value="1"/>
</dbReference>
<feature type="compositionally biased region" description="Acidic residues" evidence="3">
    <location>
        <begin position="463"/>
        <end position="473"/>
    </location>
</feature>
<dbReference type="InterPro" id="IPR003409">
    <property type="entry name" value="MORN"/>
</dbReference>
<dbReference type="AlphaFoldDB" id="A0A7S4PR49"/>
<feature type="compositionally biased region" description="Acidic residues" evidence="3">
    <location>
        <begin position="247"/>
        <end position="256"/>
    </location>
</feature>
<feature type="compositionally biased region" description="Acidic residues" evidence="3">
    <location>
        <begin position="382"/>
        <end position="404"/>
    </location>
</feature>
<feature type="region of interest" description="Disordered" evidence="3">
    <location>
        <begin position="603"/>
        <end position="624"/>
    </location>
</feature>
<keyword evidence="1" id="KW-0677">Repeat</keyword>